<keyword evidence="2" id="KW-1185">Reference proteome</keyword>
<dbReference type="AlphaFoldDB" id="A0AAV6TU41"/>
<protein>
    <submittedName>
        <fullName evidence="1">Uncharacterized protein</fullName>
    </submittedName>
</protein>
<evidence type="ECO:0000313" key="1">
    <source>
        <dbReference type="EMBL" id="KAG8174984.1"/>
    </source>
</evidence>
<comment type="caution">
    <text evidence="1">The sequence shown here is derived from an EMBL/GenBank/DDBJ whole genome shotgun (WGS) entry which is preliminary data.</text>
</comment>
<dbReference type="Proteomes" id="UP000827092">
    <property type="component" value="Unassembled WGS sequence"/>
</dbReference>
<accession>A0AAV6TU41</accession>
<dbReference type="EMBL" id="JAFNEN010001097">
    <property type="protein sequence ID" value="KAG8174984.1"/>
    <property type="molecule type" value="Genomic_DNA"/>
</dbReference>
<sequence>MTQTRLLTWRRFSEDSTAGEASTLSKMERILSLKSEVKPAQSIHEFDLPGSHGIHRLLLHSPSIFACLDLRGSSLLNRVSKFETSSFKFSILLTRNIQRSIHKDPSAPLSPCSNQTKKPLEESVNVGIFDPSL</sequence>
<name>A0AAV6TU41_9ARAC</name>
<gene>
    <name evidence="1" type="ORF">JTE90_027060</name>
</gene>
<reference evidence="1 2" key="1">
    <citation type="journal article" date="2022" name="Nat. Ecol. Evol.">
        <title>A masculinizing supergene underlies an exaggerated male reproductive morph in a spider.</title>
        <authorList>
            <person name="Hendrickx F."/>
            <person name="De Corte Z."/>
            <person name="Sonet G."/>
            <person name="Van Belleghem S.M."/>
            <person name="Kostlbacher S."/>
            <person name="Vangestel C."/>
        </authorList>
    </citation>
    <scope>NUCLEOTIDE SEQUENCE [LARGE SCALE GENOMIC DNA]</scope>
    <source>
        <strain evidence="1">W744_W776</strain>
    </source>
</reference>
<organism evidence="1 2">
    <name type="scientific">Oedothorax gibbosus</name>
    <dbReference type="NCBI Taxonomy" id="931172"/>
    <lineage>
        <taxon>Eukaryota</taxon>
        <taxon>Metazoa</taxon>
        <taxon>Ecdysozoa</taxon>
        <taxon>Arthropoda</taxon>
        <taxon>Chelicerata</taxon>
        <taxon>Arachnida</taxon>
        <taxon>Araneae</taxon>
        <taxon>Araneomorphae</taxon>
        <taxon>Entelegynae</taxon>
        <taxon>Araneoidea</taxon>
        <taxon>Linyphiidae</taxon>
        <taxon>Erigoninae</taxon>
        <taxon>Oedothorax</taxon>
    </lineage>
</organism>
<proteinExistence type="predicted"/>
<evidence type="ECO:0000313" key="2">
    <source>
        <dbReference type="Proteomes" id="UP000827092"/>
    </source>
</evidence>